<evidence type="ECO:0000313" key="2">
    <source>
        <dbReference type="Proteomes" id="UP001230649"/>
    </source>
</evidence>
<dbReference type="EMBL" id="JASBWS010000059">
    <property type="protein sequence ID" value="KAJ9103335.1"/>
    <property type="molecule type" value="Genomic_DNA"/>
</dbReference>
<name>A0ACC2VWU8_9TREE</name>
<evidence type="ECO:0000313" key="1">
    <source>
        <dbReference type="EMBL" id="KAJ9103335.1"/>
    </source>
</evidence>
<reference evidence="1" key="1">
    <citation type="submission" date="2023-04" db="EMBL/GenBank/DDBJ databases">
        <title>Draft Genome sequencing of Naganishia species isolated from polar environments using Oxford Nanopore Technology.</title>
        <authorList>
            <person name="Leo P."/>
            <person name="Venkateswaran K."/>
        </authorList>
    </citation>
    <scope>NUCLEOTIDE SEQUENCE</scope>
    <source>
        <strain evidence="1">MNA-CCFEE 5262</strain>
    </source>
</reference>
<sequence>MDLAPNCTSQASTLADECEVLNVLGKGAFGVVEKVRWKDSKTYALKTIDFALDPRRERLAPTEVDRPQKGKGSATDGQGGDVAELLAQHRVNGTLLPLEMGWRYFIQTAKALQYLHSPNQRKGVNLEGALRHGDIKPENLLLADSEQTQLKLADMGVMKHCPPGELVEVFQGTLTYMAPEMFQDGLSDERADCYSLGVVGFELLNGVHPFGHMDKNRLDDMREQGLPVPCNKPDYTRDPDFAHLIEGLMCPNVTQGTPYHRGSYRKPGFQREDIWERGGIAQQSHAQAAKEPGGTRN</sequence>
<dbReference type="Proteomes" id="UP001230649">
    <property type="component" value="Unassembled WGS sequence"/>
</dbReference>
<proteinExistence type="predicted"/>
<keyword evidence="2" id="KW-1185">Reference proteome</keyword>
<protein>
    <submittedName>
        <fullName evidence="1">Uncharacterized protein</fullName>
    </submittedName>
</protein>
<comment type="caution">
    <text evidence="1">The sequence shown here is derived from an EMBL/GenBank/DDBJ whole genome shotgun (WGS) entry which is preliminary data.</text>
</comment>
<accession>A0ACC2VWU8</accession>
<gene>
    <name evidence="1" type="ORF">QFC20_004812</name>
</gene>
<organism evidence="1 2">
    <name type="scientific">Naganishia adeliensis</name>
    <dbReference type="NCBI Taxonomy" id="92952"/>
    <lineage>
        <taxon>Eukaryota</taxon>
        <taxon>Fungi</taxon>
        <taxon>Dikarya</taxon>
        <taxon>Basidiomycota</taxon>
        <taxon>Agaricomycotina</taxon>
        <taxon>Tremellomycetes</taxon>
        <taxon>Filobasidiales</taxon>
        <taxon>Filobasidiaceae</taxon>
        <taxon>Naganishia</taxon>
    </lineage>
</organism>